<protein>
    <submittedName>
        <fullName evidence="1">Uncharacterized protein</fullName>
    </submittedName>
</protein>
<dbReference type="RefSeq" id="WP_161595818.1">
    <property type="nucleotide sequence ID" value="NZ_RCZH01000010.1"/>
</dbReference>
<gene>
    <name evidence="1" type="ORF">EAH81_15710</name>
</gene>
<proteinExistence type="predicted"/>
<name>A0A502EKZ3_9FLAO</name>
<dbReference type="AlphaFoldDB" id="A0A502EKZ3"/>
<dbReference type="EMBL" id="RCZH01000010">
    <property type="protein sequence ID" value="TPG38378.1"/>
    <property type="molecule type" value="Genomic_DNA"/>
</dbReference>
<evidence type="ECO:0000313" key="1">
    <source>
        <dbReference type="EMBL" id="TPG38378.1"/>
    </source>
</evidence>
<reference evidence="1 2" key="1">
    <citation type="journal article" date="2019" name="Environ. Microbiol.">
        <title>Species interactions and distinct microbial communities in high Arctic permafrost affected cryosols are associated with the CH4 and CO2 gas fluxes.</title>
        <authorList>
            <person name="Altshuler I."/>
            <person name="Hamel J."/>
            <person name="Turney S."/>
            <person name="Magnuson E."/>
            <person name="Levesque R."/>
            <person name="Greer C."/>
            <person name="Whyte L.G."/>
        </authorList>
    </citation>
    <scope>NUCLEOTIDE SEQUENCE [LARGE SCALE GENOMIC DNA]</scope>
    <source>
        <strain evidence="1 2">42</strain>
    </source>
</reference>
<accession>A0A502EKZ3</accession>
<comment type="caution">
    <text evidence="1">The sequence shown here is derived from an EMBL/GenBank/DDBJ whole genome shotgun (WGS) entry which is preliminary data.</text>
</comment>
<organism evidence="1 2">
    <name type="scientific">Flavobacterium pectinovorum</name>
    <dbReference type="NCBI Taxonomy" id="29533"/>
    <lineage>
        <taxon>Bacteria</taxon>
        <taxon>Pseudomonadati</taxon>
        <taxon>Bacteroidota</taxon>
        <taxon>Flavobacteriia</taxon>
        <taxon>Flavobacteriales</taxon>
        <taxon>Flavobacteriaceae</taxon>
        <taxon>Flavobacterium</taxon>
    </lineage>
</organism>
<dbReference type="Proteomes" id="UP000319700">
    <property type="component" value="Unassembled WGS sequence"/>
</dbReference>
<sequence length="67" mass="7979">MSQKNFIKEDFKILSTLSFVAKSWHMLFLKSRNLAKSSANRFRFETVLYVAFLVFLSGGYESRSRYW</sequence>
<keyword evidence="2" id="KW-1185">Reference proteome</keyword>
<evidence type="ECO:0000313" key="2">
    <source>
        <dbReference type="Proteomes" id="UP000319700"/>
    </source>
</evidence>